<evidence type="ECO:0000256" key="8">
    <source>
        <dbReference type="ARBA" id="ARBA00022741"/>
    </source>
</evidence>
<accession>A0A9D1KZ05</accession>
<dbReference type="GO" id="GO:0046084">
    <property type="term" value="P:adenine biosynthetic process"/>
    <property type="evidence" value="ECO:0007669"/>
    <property type="project" value="TreeGrafter"/>
</dbReference>
<dbReference type="CDD" id="cd02196">
    <property type="entry name" value="PurM"/>
    <property type="match status" value="1"/>
</dbReference>
<dbReference type="EC" id="6.3.3.1" evidence="4 15"/>
<dbReference type="GO" id="GO:0005524">
    <property type="term" value="F:ATP binding"/>
    <property type="evidence" value="ECO:0007669"/>
    <property type="project" value="UniProtKB-KW"/>
</dbReference>
<evidence type="ECO:0000256" key="7">
    <source>
        <dbReference type="ARBA" id="ARBA00022598"/>
    </source>
</evidence>
<dbReference type="GO" id="GO:0005829">
    <property type="term" value="C:cytosol"/>
    <property type="evidence" value="ECO:0007669"/>
    <property type="project" value="TreeGrafter"/>
</dbReference>
<dbReference type="GO" id="GO:0006189">
    <property type="term" value="P:'de novo' IMP biosynthetic process"/>
    <property type="evidence" value="ECO:0007669"/>
    <property type="project" value="UniProtKB-UniRule"/>
</dbReference>
<dbReference type="FunFam" id="3.90.650.10:FF:000011">
    <property type="entry name" value="Phosphoribosylformylglycinamidine cyclo-ligase"/>
    <property type="match status" value="1"/>
</dbReference>
<dbReference type="Pfam" id="PF00586">
    <property type="entry name" value="AIRS"/>
    <property type="match status" value="1"/>
</dbReference>
<name>A0A9D1KZ05_9FIRM</name>
<comment type="caution">
    <text evidence="18">The sequence shown here is derived from an EMBL/GenBank/DDBJ whole genome shotgun (WGS) entry which is preliminary data.</text>
</comment>
<evidence type="ECO:0000256" key="5">
    <source>
        <dbReference type="ARBA" id="ARBA00020367"/>
    </source>
</evidence>
<evidence type="ECO:0000256" key="12">
    <source>
        <dbReference type="ARBA" id="ARBA00032931"/>
    </source>
</evidence>
<feature type="domain" description="PurM-like C-terminal" evidence="17">
    <location>
        <begin position="175"/>
        <end position="334"/>
    </location>
</feature>
<dbReference type="FunFam" id="3.30.1330.10:FF:000001">
    <property type="entry name" value="Phosphoribosylformylglycinamidine cyclo-ligase"/>
    <property type="match status" value="1"/>
</dbReference>
<evidence type="ECO:0000256" key="11">
    <source>
        <dbReference type="ARBA" id="ARBA00031908"/>
    </source>
</evidence>
<evidence type="ECO:0000256" key="15">
    <source>
        <dbReference type="HAMAP-Rule" id="MF_00741"/>
    </source>
</evidence>
<dbReference type="EMBL" id="DVMH01000031">
    <property type="protein sequence ID" value="HIU10828.1"/>
    <property type="molecule type" value="Genomic_DNA"/>
</dbReference>
<reference evidence="18" key="1">
    <citation type="submission" date="2020-10" db="EMBL/GenBank/DDBJ databases">
        <authorList>
            <person name="Gilroy R."/>
        </authorList>
    </citation>
    <scope>NUCLEOTIDE SEQUENCE</scope>
    <source>
        <strain evidence="18">2830</strain>
    </source>
</reference>
<dbReference type="GO" id="GO:0004637">
    <property type="term" value="F:phosphoribosylamine-glycine ligase activity"/>
    <property type="evidence" value="ECO:0007669"/>
    <property type="project" value="TreeGrafter"/>
</dbReference>
<dbReference type="InterPro" id="IPR036921">
    <property type="entry name" value="PurM-like_N_sf"/>
</dbReference>
<dbReference type="PANTHER" id="PTHR10520:SF12">
    <property type="entry name" value="TRIFUNCTIONAL PURINE BIOSYNTHETIC PROTEIN ADENOSINE-3"/>
    <property type="match status" value="1"/>
</dbReference>
<evidence type="ECO:0000256" key="6">
    <source>
        <dbReference type="ARBA" id="ARBA00022490"/>
    </source>
</evidence>
<dbReference type="Proteomes" id="UP000824124">
    <property type="component" value="Unassembled WGS sequence"/>
</dbReference>
<keyword evidence="9 15" id="KW-0658">Purine biosynthesis</keyword>
<dbReference type="SUPFAM" id="SSF55326">
    <property type="entry name" value="PurM N-terminal domain-like"/>
    <property type="match status" value="1"/>
</dbReference>
<dbReference type="SUPFAM" id="SSF56042">
    <property type="entry name" value="PurM C-terminal domain-like"/>
    <property type="match status" value="1"/>
</dbReference>
<comment type="similarity">
    <text evidence="3 15">Belongs to the AIR synthase family.</text>
</comment>
<dbReference type="InterPro" id="IPR004733">
    <property type="entry name" value="PurM_cligase"/>
</dbReference>
<evidence type="ECO:0000259" key="17">
    <source>
        <dbReference type="Pfam" id="PF02769"/>
    </source>
</evidence>
<evidence type="ECO:0000313" key="19">
    <source>
        <dbReference type="Proteomes" id="UP000824124"/>
    </source>
</evidence>
<dbReference type="HAMAP" id="MF_00741">
    <property type="entry name" value="AIRS"/>
    <property type="match status" value="1"/>
</dbReference>
<dbReference type="AlphaFoldDB" id="A0A9D1KZ05"/>
<sequence>MAISYKDAGVDIDAGNLAVQKMKSFVQSTYRSEVLTDLGSFAGLFQLNVQKYREPVLLSGTDGVGTKLRVAQMLDKHDTIGIDAVAMCVNDILVQGAEPLFFLDYIAVGKLNPDRVAAIVKGVAEGCRQSNCSLIGGETAEMPGFYPDEDYDIAGFAVGVADKSKILTGDKVANGDVLIGLPSTGLHSNGFSLARRVLLPNDMAAEQYDEILGQTIGEAMLTPTRIYVKDILPLLDSVDIHGMCHITGGGLLENLPRVYSGELCAEIDSMSWQRPPIFDLIQQRGDIPDAEMYRVFNMGIGYVIIVSEAEVDKVLSACPDGCVIGHMTERGSDTPGVVIK</sequence>
<evidence type="ECO:0000256" key="9">
    <source>
        <dbReference type="ARBA" id="ARBA00022755"/>
    </source>
</evidence>
<dbReference type="Gene3D" id="3.30.1330.10">
    <property type="entry name" value="PurM-like, N-terminal domain"/>
    <property type="match status" value="1"/>
</dbReference>
<dbReference type="PANTHER" id="PTHR10520">
    <property type="entry name" value="TRIFUNCTIONAL PURINE BIOSYNTHETIC PROTEIN ADENOSINE-3-RELATED"/>
    <property type="match status" value="1"/>
</dbReference>
<evidence type="ECO:0000259" key="16">
    <source>
        <dbReference type="Pfam" id="PF00586"/>
    </source>
</evidence>
<evidence type="ECO:0000256" key="14">
    <source>
        <dbReference type="ARBA" id="ARBA00049057"/>
    </source>
</evidence>
<dbReference type="InterPro" id="IPR010918">
    <property type="entry name" value="PurM-like_C_dom"/>
</dbReference>
<dbReference type="InterPro" id="IPR036676">
    <property type="entry name" value="PurM-like_C_sf"/>
</dbReference>
<dbReference type="Gene3D" id="3.90.650.10">
    <property type="entry name" value="PurM-like C-terminal domain"/>
    <property type="match status" value="1"/>
</dbReference>
<comment type="catalytic activity">
    <reaction evidence="14 15">
        <text>2-formamido-N(1)-(5-O-phospho-beta-D-ribosyl)acetamidine + ATP = 5-amino-1-(5-phospho-beta-D-ribosyl)imidazole + ADP + phosphate + H(+)</text>
        <dbReference type="Rhea" id="RHEA:23032"/>
        <dbReference type="ChEBI" id="CHEBI:15378"/>
        <dbReference type="ChEBI" id="CHEBI:30616"/>
        <dbReference type="ChEBI" id="CHEBI:43474"/>
        <dbReference type="ChEBI" id="CHEBI:137981"/>
        <dbReference type="ChEBI" id="CHEBI:147287"/>
        <dbReference type="ChEBI" id="CHEBI:456216"/>
        <dbReference type="EC" id="6.3.3.1"/>
    </reaction>
</comment>
<dbReference type="Pfam" id="PF02769">
    <property type="entry name" value="AIRS_C"/>
    <property type="match status" value="1"/>
</dbReference>
<dbReference type="InterPro" id="IPR016188">
    <property type="entry name" value="PurM-like_N"/>
</dbReference>
<keyword evidence="8 15" id="KW-0547">Nucleotide-binding</keyword>
<evidence type="ECO:0000256" key="13">
    <source>
        <dbReference type="ARBA" id="ARBA00033093"/>
    </source>
</evidence>
<feature type="domain" description="PurM-like N-terminal" evidence="16">
    <location>
        <begin position="57"/>
        <end position="161"/>
    </location>
</feature>
<organism evidence="18 19">
    <name type="scientific">Candidatus Avidehalobacter gallistercoris</name>
    <dbReference type="NCBI Taxonomy" id="2840694"/>
    <lineage>
        <taxon>Bacteria</taxon>
        <taxon>Bacillati</taxon>
        <taxon>Bacillota</taxon>
        <taxon>Clostridia</taxon>
        <taxon>Eubacteriales</taxon>
        <taxon>Peptococcaceae</taxon>
        <taxon>Peptococcaceae incertae sedis</taxon>
        <taxon>Candidatus Avidehalobacter</taxon>
    </lineage>
</organism>
<evidence type="ECO:0000256" key="10">
    <source>
        <dbReference type="ARBA" id="ARBA00022840"/>
    </source>
</evidence>
<comment type="pathway">
    <text evidence="2 15">Purine metabolism; IMP biosynthesis via de novo pathway; 5-amino-1-(5-phospho-D-ribosyl)imidazole from N(2)-formyl-N(1)-(5-phospho-D-ribosyl)glycinamide: step 2/2.</text>
</comment>
<evidence type="ECO:0000256" key="4">
    <source>
        <dbReference type="ARBA" id="ARBA00013047"/>
    </source>
</evidence>
<keyword evidence="6 15" id="KW-0963">Cytoplasm</keyword>
<gene>
    <name evidence="15" type="primary">purM</name>
    <name evidence="18" type="ORF">IAB00_06290</name>
</gene>
<protein>
    <recommendedName>
        <fullName evidence="5 15">Phosphoribosylformylglycinamidine cyclo-ligase</fullName>
        <ecNumber evidence="4 15">6.3.3.1</ecNumber>
    </recommendedName>
    <alternativeName>
        <fullName evidence="12 15">AIR synthase</fullName>
    </alternativeName>
    <alternativeName>
        <fullName evidence="13 15">AIRS</fullName>
    </alternativeName>
    <alternativeName>
        <fullName evidence="11 15">Phosphoribosyl-aminoimidazole synthetase</fullName>
    </alternativeName>
</protein>
<evidence type="ECO:0000256" key="2">
    <source>
        <dbReference type="ARBA" id="ARBA00004686"/>
    </source>
</evidence>
<dbReference type="NCBIfam" id="TIGR00878">
    <property type="entry name" value="purM"/>
    <property type="match status" value="1"/>
</dbReference>
<reference evidence="18" key="2">
    <citation type="journal article" date="2021" name="PeerJ">
        <title>Extensive microbial diversity within the chicken gut microbiome revealed by metagenomics and culture.</title>
        <authorList>
            <person name="Gilroy R."/>
            <person name="Ravi A."/>
            <person name="Getino M."/>
            <person name="Pursley I."/>
            <person name="Horton D.L."/>
            <person name="Alikhan N.F."/>
            <person name="Baker D."/>
            <person name="Gharbi K."/>
            <person name="Hall N."/>
            <person name="Watson M."/>
            <person name="Adriaenssens E.M."/>
            <person name="Foster-Nyarko E."/>
            <person name="Jarju S."/>
            <person name="Secka A."/>
            <person name="Antonio M."/>
            <person name="Oren A."/>
            <person name="Chaudhuri R.R."/>
            <person name="La Ragione R."/>
            <person name="Hildebrand F."/>
            <person name="Pallen M.J."/>
        </authorList>
    </citation>
    <scope>NUCLEOTIDE SEQUENCE</scope>
    <source>
        <strain evidence="18">2830</strain>
    </source>
</reference>
<dbReference type="GO" id="GO:0004641">
    <property type="term" value="F:phosphoribosylformylglycinamidine cyclo-ligase activity"/>
    <property type="evidence" value="ECO:0007669"/>
    <property type="project" value="UniProtKB-UniRule"/>
</dbReference>
<keyword evidence="7 15" id="KW-0436">Ligase</keyword>
<evidence type="ECO:0000256" key="1">
    <source>
        <dbReference type="ARBA" id="ARBA00004496"/>
    </source>
</evidence>
<keyword evidence="10 15" id="KW-0067">ATP-binding</keyword>
<comment type="subcellular location">
    <subcellularLocation>
        <location evidence="1 15">Cytoplasm</location>
    </subcellularLocation>
</comment>
<proteinExistence type="inferred from homology"/>
<evidence type="ECO:0000256" key="3">
    <source>
        <dbReference type="ARBA" id="ARBA00010280"/>
    </source>
</evidence>
<evidence type="ECO:0000313" key="18">
    <source>
        <dbReference type="EMBL" id="HIU10828.1"/>
    </source>
</evidence>